<protein>
    <recommendedName>
        <fullName evidence="4">Transmembrane protein</fullName>
    </recommendedName>
</protein>
<keyword evidence="1" id="KW-0472">Membrane</keyword>
<name>A0A8H9IB81_9ALTE</name>
<dbReference type="EMBL" id="BMZC01000007">
    <property type="protein sequence ID" value="GGZ68605.1"/>
    <property type="molecule type" value="Genomic_DNA"/>
</dbReference>
<reference evidence="2" key="2">
    <citation type="submission" date="2020-09" db="EMBL/GenBank/DDBJ databases">
        <authorList>
            <person name="Sun Q."/>
            <person name="Kim S."/>
        </authorList>
    </citation>
    <scope>NUCLEOTIDE SEQUENCE</scope>
    <source>
        <strain evidence="2">KCTC 32337</strain>
    </source>
</reference>
<comment type="caution">
    <text evidence="2">The sequence shown here is derived from an EMBL/GenBank/DDBJ whole genome shotgun (WGS) entry which is preliminary data.</text>
</comment>
<dbReference type="AlphaFoldDB" id="A0A8H9IB81"/>
<dbReference type="RefSeq" id="WP_191866396.1">
    <property type="nucleotide sequence ID" value="NZ_BMZC01000007.1"/>
</dbReference>
<proteinExistence type="predicted"/>
<keyword evidence="1" id="KW-0812">Transmembrane</keyword>
<evidence type="ECO:0008006" key="4">
    <source>
        <dbReference type="Google" id="ProtNLM"/>
    </source>
</evidence>
<reference evidence="2" key="1">
    <citation type="journal article" date="2014" name="Int. J. Syst. Evol. Microbiol.">
        <title>Complete genome sequence of Corynebacterium casei LMG S-19264T (=DSM 44701T), isolated from a smear-ripened cheese.</title>
        <authorList>
            <consortium name="US DOE Joint Genome Institute (JGI-PGF)"/>
            <person name="Walter F."/>
            <person name="Albersmeier A."/>
            <person name="Kalinowski J."/>
            <person name="Ruckert C."/>
        </authorList>
    </citation>
    <scope>NUCLEOTIDE SEQUENCE</scope>
    <source>
        <strain evidence="2">KCTC 32337</strain>
    </source>
</reference>
<evidence type="ECO:0000256" key="1">
    <source>
        <dbReference type="SAM" id="Phobius"/>
    </source>
</evidence>
<feature type="transmembrane region" description="Helical" evidence="1">
    <location>
        <begin position="104"/>
        <end position="131"/>
    </location>
</feature>
<organism evidence="2 3">
    <name type="scientific">Paraglaciecola chathamensis</name>
    <dbReference type="NCBI Taxonomy" id="368405"/>
    <lineage>
        <taxon>Bacteria</taxon>
        <taxon>Pseudomonadati</taxon>
        <taxon>Pseudomonadota</taxon>
        <taxon>Gammaproteobacteria</taxon>
        <taxon>Alteromonadales</taxon>
        <taxon>Alteromonadaceae</taxon>
        <taxon>Paraglaciecola</taxon>
    </lineage>
</organism>
<gene>
    <name evidence="2" type="ORF">GCM10011274_29030</name>
</gene>
<feature type="transmembrane region" description="Helical" evidence="1">
    <location>
        <begin position="74"/>
        <end position="92"/>
    </location>
</feature>
<sequence>MGLILGPLVILWLVMAIYAVNIGYTLFAALPSHAAAVLVSITSLLCLVCYLYWGFSRYKAKTALSWYEIPLTFASHKPSLGVCILAVAVHWVGPNPWVSEYANILTSSIMFAALFSTSFGVLAGIFGAGTYMKHRGIQQRH</sequence>
<evidence type="ECO:0000313" key="3">
    <source>
        <dbReference type="Proteomes" id="UP000622604"/>
    </source>
</evidence>
<accession>A0A8H9IB81</accession>
<dbReference type="Proteomes" id="UP000622604">
    <property type="component" value="Unassembled WGS sequence"/>
</dbReference>
<evidence type="ECO:0000313" key="2">
    <source>
        <dbReference type="EMBL" id="GGZ68605.1"/>
    </source>
</evidence>
<feature type="transmembrane region" description="Helical" evidence="1">
    <location>
        <begin position="35"/>
        <end position="53"/>
    </location>
</feature>
<keyword evidence="1" id="KW-1133">Transmembrane helix</keyword>